<accession>A0ABS1C3U3</accession>
<dbReference type="SUPFAM" id="SSF48452">
    <property type="entry name" value="TPR-like"/>
    <property type="match status" value="1"/>
</dbReference>
<dbReference type="EMBL" id="JAEHFX010000007">
    <property type="protein sequence ID" value="MBK0404027.1"/>
    <property type="molecule type" value="Genomic_DNA"/>
</dbReference>
<evidence type="ECO:0000256" key="1">
    <source>
        <dbReference type="SAM" id="SignalP"/>
    </source>
</evidence>
<reference evidence="2 3" key="1">
    <citation type="submission" date="2020-12" db="EMBL/GenBank/DDBJ databases">
        <title>Bacterial novel species Adhaeribacter sp. BT258 isolated from soil.</title>
        <authorList>
            <person name="Jung H.-Y."/>
        </authorList>
    </citation>
    <scope>NUCLEOTIDE SEQUENCE [LARGE SCALE GENOMIC DNA]</scope>
    <source>
        <strain evidence="2 3">BT258</strain>
    </source>
</reference>
<evidence type="ECO:0000313" key="3">
    <source>
        <dbReference type="Proteomes" id="UP000644147"/>
    </source>
</evidence>
<comment type="caution">
    <text evidence="2">The sequence shown here is derived from an EMBL/GenBank/DDBJ whole genome shotgun (WGS) entry which is preliminary data.</text>
</comment>
<dbReference type="Pfam" id="PF13432">
    <property type="entry name" value="TPR_16"/>
    <property type="match status" value="1"/>
</dbReference>
<organism evidence="2 3">
    <name type="scientific">Adhaeribacter terrigena</name>
    <dbReference type="NCBI Taxonomy" id="2793070"/>
    <lineage>
        <taxon>Bacteria</taxon>
        <taxon>Pseudomonadati</taxon>
        <taxon>Bacteroidota</taxon>
        <taxon>Cytophagia</taxon>
        <taxon>Cytophagales</taxon>
        <taxon>Hymenobacteraceae</taxon>
        <taxon>Adhaeribacter</taxon>
    </lineage>
</organism>
<keyword evidence="3" id="KW-1185">Reference proteome</keyword>
<dbReference type="Gene3D" id="1.25.40.10">
    <property type="entry name" value="Tetratricopeptide repeat domain"/>
    <property type="match status" value="2"/>
</dbReference>
<dbReference type="Pfam" id="PF13174">
    <property type="entry name" value="TPR_6"/>
    <property type="match status" value="1"/>
</dbReference>
<evidence type="ECO:0000313" key="2">
    <source>
        <dbReference type="EMBL" id="MBK0404027.1"/>
    </source>
</evidence>
<dbReference type="SMART" id="SM00028">
    <property type="entry name" value="TPR"/>
    <property type="match status" value="3"/>
</dbReference>
<dbReference type="InterPro" id="IPR011990">
    <property type="entry name" value="TPR-like_helical_dom_sf"/>
</dbReference>
<feature type="chain" id="PRO_5046620357" evidence="1">
    <location>
        <begin position="20"/>
        <end position="272"/>
    </location>
</feature>
<proteinExistence type="predicted"/>
<dbReference type="InterPro" id="IPR019734">
    <property type="entry name" value="TPR_rpt"/>
</dbReference>
<dbReference type="Proteomes" id="UP000644147">
    <property type="component" value="Unassembled WGS sequence"/>
</dbReference>
<feature type="signal peptide" evidence="1">
    <location>
        <begin position="1"/>
        <end position="19"/>
    </location>
</feature>
<keyword evidence="1" id="KW-0732">Signal</keyword>
<protein>
    <submittedName>
        <fullName evidence="2">Tetratricopeptide repeat protein</fullName>
    </submittedName>
</protein>
<name>A0ABS1C3U3_9BACT</name>
<sequence>MLRIFLFLILNAISVNVFAQSKADSLFMSGGEAFELENYSEAIKNFKELVRNYKGFEYYNQAVYNLAYTYDASDSLDQAILWYEKIRSSNVKDNSRVGGRGIFEPYANYKHFSTSNIASIEYNRGNYEKALDYYTQSLNKFPYFNSSGTDLRINENRLKIYLVDCLKKLKRFDEALDIIVLQALASKGSSNYQSVVKSAIVLINENFDKNKIASEIENSLTTIKRKGTGSFELNWRNKKTTIHPYSAGQNLTVAKLKDEIKQSLFWTELTKP</sequence>
<dbReference type="RefSeq" id="WP_200506866.1">
    <property type="nucleotide sequence ID" value="NZ_JAEHFX010000007.1"/>
</dbReference>
<gene>
    <name evidence="2" type="ORF">I5M27_13615</name>
</gene>